<dbReference type="CDD" id="cd06170">
    <property type="entry name" value="LuxR_C_like"/>
    <property type="match status" value="1"/>
</dbReference>
<accession>A0A6L9G6G9</accession>
<dbReference type="SMART" id="SM00421">
    <property type="entry name" value="HTH_LUXR"/>
    <property type="match status" value="1"/>
</dbReference>
<dbReference type="InterPro" id="IPR000792">
    <property type="entry name" value="Tscrpt_reg_LuxR_C"/>
</dbReference>
<evidence type="ECO:0000313" key="6">
    <source>
        <dbReference type="Proteomes" id="UP000477543"/>
    </source>
</evidence>
<evidence type="ECO:0000256" key="2">
    <source>
        <dbReference type="ARBA" id="ARBA00023125"/>
    </source>
</evidence>
<dbReference type="PRINTS" id="PR00038">
    <property type="entry name" value="HTHLUXR"/>
</dbReference>
<gene>
    <name evidence="5" type="ORF">GT020_12060</name>
</gene>
<keyword evidence="2" id="KW-0238">DNA-binding</keyword>
<dbReference type="Gene3D" id="1.10.10.10">
    <property type="entry name" value="Winged helix-like DNA-binding domain superfamily/Winged helix DNA-binding domain"/>
    <property type="match status" value="1"/>
</dbReference>
<keyword evidence="3" id="KW-0804">Transcription</keyword>
<dbReference type="PANTHER" id="PTHR44688:SF16">
    <property type="entry name" value="DNA-BINDING TRANSCRIPTIONAL ACTIVATOR DEVR_DOSR"/>
    <property type="match status" value="1"/>
</dbReference>
<sequence length="800" mass="86819">MGEFGDASVWLAGWSGMPWTCLHADRSISANRELAGRELARLAGQSTPSGLVFRGFFGSGKRDLIEGYLAETNFEAEHVWISGSRFAQTIEYGAIQFLLTEVSASDIESPLHVFSALRNKLSAGKPSLVVLEHCGLIDPLTVAVLAQLQGNGLIHLIVIDDQVDPLPHDIEVMISSQVMTLVPLDLLSLSEAREKMEELLGKQISAHAAISLWQFTGGNIQSLQAAVHDAQTSGYISYIDETAVFAPGPPPVGSRLRQLASARMKNLSPGAARLLGDLANVRSRLLDGELPALSELQRHALVREAGAGMWKVAIPSLQAVLSDELTGSRPRADQSAWGALKERLAKLQAGQQTEQAIIELGRYRLDAERSCRIDQKDDVRSTLLMAELLLGAGRLEDAGKVLNGLSPLGSSERWDGLDNCQRHLSLALAAELAARRNDLDFAHAVLDELVCKASFCSGPRHELGCCMAATGRSLLDTLLQVGRWSDCRHLIACILEGGAGEDAELVRHAEAAQVLLEALTGNRNFALGQMRPLFAQMMNSGDSLDQETAGLLSEVTRFIPEQTNFYEEPLTEMKAESSSLLGLIARSVRAFSQAEFSMLEQIAGDMEERGDRLLASHLYAWALRSADGRQAAQRLEDLQVGQCNDLSSAFRILASAVLTNDLVLVAQGMDKLAVLGYVWHITDDDSPLFRQLSPAQKRQISRSNKASAADNLAAKDLVGVLDNVIPSYVPELTRRERFVAMAAASGLTNQQIARKASVSVRTVEGHLYQVYSKLGINKRTQLADLVAAQRNELSKEGGQA</sequence>
<dbReference type="Pfam" id="PF00196">
    <property type="entry name" value="GerE"/>
    <property type="match status" value="1"/>
</dbReference>
<dbReference type="SUPFAM" id="SSF46894">
    <property type="entry name" value="C-terminal effector domain of the bipartite response regulators"/>
    <property type="match status" value="1"/>
</dbReference>
<dbReference type="Proteomes" id="UP000477543">
    <property type="component" value="Unassembled WGS sequence"/>
</dbReference>
<evidence type="ECO:0000313" key="5">
    <source>
        <dbReference type="EMBL" id="NAZ16788.1"/>
    </source>
</evidence>
<dbReference type="RefSeq" id="WP_161449416.1">
    <property type="nucleotide sequence ID" value="NZ_WYDN01000010.1"/>
</dbReference>
<evidence type="ECO:0000256" key="3">
    <source>
        <dbReference type="ARBA" id="ARBA00023163"/>
    </source>
</evidence>
<dbReference type="AlphaFoldDB" id="A0A6L9G6G9"/>
<organism evidence="5 6">
    <name type="scientific">Glutamicibacter soli</name>
    <dbReference type="NCBI Taxonomy" id="453836"/>
    <lineage>
        <taxon>Bacteria</taxon>
        <taxon>Bacillati</taxon>
        <taxon>Actinomycetota</taxon>
        <taxon>Actinomycetes</taxon>
        <taxon>Micrococcales</taxon>
        <taxon>Micrococcaceae</taxon>
        <taxon>Glutamicibacter</taxon>
    </lineage>
</organism>
<keyword evidence="1" id="KW-0805">Transcription regulation</keyword>
<dbReference type="InterPro" id="IPR036388">
    <property type="entry name" value="WH-like_DNA-bd_sf"/>
</dbReference>
<dbReference type="GO" id="GO:0003677">
    <property type="term" value="F:DNA binding"/>
    <property type="evidence" value="ECO:0007669"/>
    <property type="project" value="UniProtKB-KW"/>
</dbReference>
<evidence type="ECO:0000259" key="4">
    <source>
        <dbReference type="PROSITE" id="PS50043"/>
    </source>
</evidence>
<protein>
    <recommendedName>
        <fullName evidence="4">HTH luxR-type domain-containing protein</fullName>
    </recommendedName>
</protein>
<feature type="domain" description="HTH luxR-type" evidence="4">
    <location>
        <begin position="725"/>
        <end position="790"/>
    </location>
</feature>
<comment type="caution">
    <text evidence="5">The sequence shown here is derived from an EMBL/GenBank/DDBJ whole genome shotgun (WGS) entry which is preliminary data.</text>
</comment>
<dbReference type="PROSITE" id="PS50043">
    <property type="entry name" value="HTH_LUXR_2"/>
    <property type="match status" value="1"/>
</dbReference>
<reference evidence="5 6" key="1">
    <citation type="submission" date="2020-01" db="EMBL/GenBank/DDBJ databases">
        <title>Glutamicibacter soli M275.</title>
        <authorList>
            <person name="Meng X."/>
        </authorList>
    </citation>
    <scope>NUCLEOTIDE SEQUENCE [LARGE SCALE GENOMIC DNA]</scope>
    <source>
        <strain evidence="5 6">M275</strain>
    </source>
</reference>
<name>A0A6L9G6G9_9MICC</name>
<proteinExistence type="predicted"/>
<dbReference type="GO" id="GO:0006355">
    <property type="term" value="P:regulation of DNA-templated transcription"/>
    <property type="evidence" value="ECO:0007669"/>
    <property type="project" value="InterPro"/>
</dbReference>
<dbReference type="PANTHER" id="PTHR44688">
    <property type="entry name" value="DNA-BINDING TRANSCRIPTIONAL ACTIVATOR DEVR_DOSR"/>
    <property type="match status" value="1"/>
</dbReference>
<evidence type="ECO:0000256" key="1">
    <source>
        <dbReference type="ARBA" id="ARBA00023015"/>
    </source>
</evidence>
<dbReference type="EMBL" id="WYDN01000010">
    <property type="protein sequence ID" value="NAZ16788.1"/>
    <property type="molecule type" value="Genomic_DNA"/>
</dbReference>
<dbReference type="InterPro" id="IPR016032">
    <property type="entry name" value="Sig_transdc_resp-reg_C-effctor"/>
</dbReference>